<evidence type="ECO:0000313" key="2">
    <source>
        <dbReference type="Proteomes" id="UP000053477"/>
    </source>
</evidence>
<dbReference type="InParanoid" id="A0A0H2S4V6"/>
<sequence>MQPDKKFTYDWDAELRKTKNFWPGPEATNQPVKFDSMPATLAWLQSFASEFNRSVNPSTSEDVRENFPWLWNPDWDKTVPVTIPGVKQLKGAAVKAEALERSLDSFLLCVKDRITRIRRTLNVVAAQSYFPLLSDDVLAMIFEFAALPFSLEVGVEYDNKATSMLSQVCSRFRDIALGLPNLWRFIDINSNVQVIASRSEKAGAILEAQVKGGKINTWKDVENNVNQCYSFMGRIVPLSSRISYIRFDLFPGESGFWERLNTSKEFDSLSFPSLDELVLNFECTASKNISFYKHWDMPVLRVIEGHNVIPVFRSNTVYAGIAKCSLKLDGDNREFWTYPMVIKFLSLLSGVKTLDILLRGQIMKSDLYFDGEASLPTVLWLRTAFPETNIFLVQRFCHMFKTPNKTHWILDIEPDDWAMNITVASSKLWWVAREDPDSPVPNLKELELLFRREFRKRDCAPLKKLSTLAHGLERLTVTYVTVTEQLRRFEVNNCKDKLPDKIGRLEESFGEHLGPGNAHFVLG</sequence>
<name>A0A0H2S4V6_9AGAM</name>
<protein>
    <recommendedName>
        <fullName evidence="3">F-box domain-containing protein</fullName>
    </recommendedName>
</protein>
<gene>
    <name evidence="1" type="ORF">SCHPADRAFT_937738</name>
</gene>
<proteinExistence type="predicted"/>
<evidence type="ECO:0000313" key="1">
    <source>
        <dbReference type="EMBL" id="KLO16713.1"/>
    </source>
</evidence>
<keyword evidence="2" id="KW-1185">Reference proteome</keyword>
<accession>A0A0H2S4V6</accession>
<dbReference type="OrthoDB" id="3365698at2759"/>
<reference evidence="1 2" key="1">
    <citation type="submission" date="2015-04" db="EMBL/GenBank/DDBJ databases">
        <title>Complete genome sequence of Schizopora paradoxa KUC8140, a cosmopolitan wood degrader in East Asia.</title>
        <authorList>
            <consortium name="DOE Joint Genome Institute"/>
            <person name="Min B."/>
            <person name="Park H."/>
            <person name="Jang Y."/>
            <person name="Kim J.-J."/>
            <person name="Kim K.H."/>
            <person name="Pangilinan J."/>
            <person name="Lipzen A."/>
            <person name="Riley R."/>
            <person name="Grigoriev I.V."/>
            <person name="Spatafora J.W."/>
            <person name="Choi I.-G."/>
        </authorList>
    </citation>
    <scope>NUCLEOTIDE SEQUENCE [LARGE SCALE GENOMIC DNA]</scope>
    <source>
        <strain evidence="1 2">KUC8140</strain>
    </source>
</reference>
<organism evidence="1 2">
    <name type="scientific">Schizopora paradoxa</name>
    <dbReference type="NCBI Taxonomy" id="27342"/>
    <lineage>
        <taxon>Eukaryota</taxon>
        <taxon>Fungi</taxon>
        <taxon>Dikarya</taxon>
        <taxon>Basidiomycota</taxon>
        <taxon>Agaricomycotina</taxon>
        <taxon>Agaricomycetes</taxon>
        <taxon>Hymenochaetales</taxon>
        <taxon>Schizoporaceae</taxon>
        <taxon>Schizopora</taxon>
    </lineage>
</organism>
<evidence type="ECO:0008006" key="3">
    <source>
        <dbReference type="Google" id="ProtNLM"/>
    </source>
</evidence>
<dbReference type="Proteomes" id="UP000053477">
    <property type="component" value="Unassembled WGS sequence"/>
</dbReference>
<dbReference type="EMBL" id="KQ085913">
    <property type="protein sequence ID" value="KLO16713.1"/>
    <property type="molecule type" value="Genomic_DNA"/>
</dbReference>
<dbReference type="AlphaFoldDB" id="A0A0H2S4V6"/>